<accession>A0A0D2JP12</accession>
<dbReference type="PROSITE" id="PS51257">
    <property type="entry name" value="PROKAR_LIPOPROTEIN"/>
    <property type="match status" value="1"/>
</dbReference>
<dbReference type="STRING" id="145388.A0A0D2JP12"/>
<evidence type="ECO:0000313" key="6">
    <source>
        <dbReference type="EMBL" id="KIZ00883.1"/>
    </source>
</evidence>
<dbReference type="SUPFAM" id="SSF53756">
    <property type="entry name" value="UDP-Glycosyltransferase/glycogen phosphorylase"/>
    <property type="match status" value="1"/>
</dbReference>
<feature type="region of interest" description="Disordered" evidence="3">
    <location>
        <begin position="552"/>
        <end position="580"/>
    </location>
</feature>
<dbReference type="GO" id="GO:0015020">
    <property type="term" value="F:glucuronosyltransferase activity"/>
    <property type="evidence" value="ECO:0007669"/>
    <property type="project" value="UniProtKB-EC"/>
</dbReference>
<dbReference type="EMBL" id="KK101439">
    <property type="protein sequence ID" value="KIZ00883.1"/>
    <property type="molecule type" value="Genomic_DNA"/>
</dbReference>
<evidence type="ECO:0000256" key="4">
    <source>
        <dbReference type="SAM" id="Phobius"/>
    </source>
</evidence>
<feature type="transmembrane region" description="Helical" evidence="4">
    <location>
        <begin position="515"/>
        <end position="538"/>
    </location>
</feature>
<feature type="chain" id="PRO_5002261901" evidence="5">
    <location>
        <begin position="28"/>
        <end position="580"/>
    </location>
</feature>
<dbReference type="AlphaFoldDB" id="A0A0D2JP12"/>
<dbReference type="Pfam" id="PF00201">
    <property type="entry name" value="UDPGT"/>
    <property type="match status" value="1"/>
</dbReference>
<keyword evidence="5" id="KW-0732">Signal</keyword>
<dbReference type="CDD" id="cd03784">
    <property type="entry name" value="GT1_Gtf-like"/>
    <property type="match status" value="1"/>
</dbReference>
<dbReference type="OrthoDB" id="1862567at2759"/>
<evidence type="ECO:0000256" key="3">
    <source>
        <dbReference type="SAM" id="MobiDB-lite"/>
    </source>
</evidence>
<keyword evidence="1 6" id="KW-0328">Glycosyltransferase</keyword>
<reference evidence="6 7" key="1">
    <citation type="journal article" date="2013" name="BMC Genomics">
        <title>Reconstruction of the lipid metabolism for the microalga Monoraphidium neglectum from its genome sequence reveals characteristics suitable for biofuel production.</title>
        <authorList>
            <person name="Bogen C."/>
            <person name="Al-Dilaimi A."/>
            <person name="Albersmeier A."/>
            <person name="Wichmann J."/>
            <person name="Grundmann M."/>
            <person name="Rupp O."/>
            <person name="Lauersen K.J."/>
            <person name="Blifernez-Klassen O."/>
            <person name="Kalinowski J."/>
            <person name="Goesmann A."/>
            <person name="Mussgnug J.H."/>
            <person name="Kruse O."/>
        </authorList>
    </citation>
    <scope>NUCLEOTIDE SEQUENCE [LARGE SCALE GENOMIC DNA]</scope>
    <source>
        <strain evidence="6 7">SAG 48.87</strain>
    </source>
</reference>
<keyword evidence="7" id="KW-1185">Reference proteome</keyword>
<feature type="signal peptide" evidence="5">
    <location>
        <begin position="1"/>
        <end position="27"/>
    </location>
</feature>
<dbReference type="InterPro" id="IPR002213">
    <property type="entry name" value="UDP_glucos_trans"/>
</dbReference>
<dbReference type="PANTHER" id="PTHR48043:SF145">
    <property type="entry name" value="FI06409P-RELATED"/>
    <property type="match status" value="1"/>
</dbReference>
<organism evidence="6 7">
    <name type="scientific">Monoraphidium neglectum</name>
    <dbReference type="NCBI Taxonomy" id="145388"/>
    <lineage>
        <taxon>Eukaryota</taxon>
        <taxon>Viridiplantae</taxon>
        <taxon>Chlorophyta</taxon>
        <taxon>core chlorophytes</taxon>
        <taxon>Chlorophyceae</taxon>
        <taxon>CS clade</taxon>
        <taxon>Sphaeropleales</taxon>
        <taxon>Selenastraceae</taxon>
        <taxon>Monoraphidium</taxon>
    </lineage>
</organism>
<proteinExistence type="predicted"/>
<keyword evidence="4" id="KW-0812">Transmembrane</keyword>
<dbReference type="EC" id="2.4.1.17" evidence="6"/>
<dbReference type="KEGG" id="mng:MNEG_7078"/>
<dbReference type="InterPro" id="IPR050271">
    <property type="entry name" value="UDP-glycosyltransferase"/>
</dbReference>
<evidence type="ECO:0000256" key="1">
    <source>
        <dbReference type="ARBA" id="ARBA00022676"/>
    </source>
</evidence>
<dbReference type="Gene3D" id="3.40.50.2000">
    <property type="entry name" value="Glycogen Phosphorylase B"/>
    <property type="match status" value="2"/>
</dbReference>
<keyword evidence="4" id="KW-1133">Transmembrane helix</keyword>
<evidence type="ECO:0000256" key="5">
    <source>
        <dbReference type="SAM" id="SignalP"/>
    </source>
</evidence>
<name>A0A0D2JP12_9CHLO</name>
<keyword evidence="2 6" id="KW-0808">Transferase</keyword>
<gene>
    <name evidence="6" type="ORF">MNEG_7078</name>
</gene>
<protein>
    <submittedName>
        <fullName evidence="6">UDP-glucuronosyltransferase 2C1</fullName>
        <ecNumber evidence="6">2.4.1.17</ecNumber>
    </submittedName>
</protein>
<dbReference type="RefSeq" id="XP_013899902.1">
    <property type="nucleotide sequence ID" value="XM_014044448.1"/>
</dbReference>
<sequence length="580" mass="60499">MTPVGKTAALLLACAVLLACAPSHAAAARLLVVPLSSESHISAFTALSTELETIGGHDIHMVVSQELLEASRAAAAARSPGHRHAYLTYPLRFDLFADDMARVGKANFIAAMFYGYRILAGLTESVIGDEKLLGQIRDLAPDLIVGDAVGAYGHWLGGKLGVPSVEFDVGTSSGMLHSGLWGGQLNPAYIPGPGTFYPSTGMTLRQRCVNAATIALTKAITYAHTNWGPIGGLSRRHGVARPGTGPSRPLLLLVNFDWALEPPRPVAPSTHFIGPLMPRPPAPLPEDIQQWLDGAAGDGGDGAAAEAAVTAALPVVYLSFGSSFLAPADVMPSIAALLAACAGRARLLLRMRPQERELLDAALAARGFSPDPQGWLVRERFPQNDVLGHPKVAAFVTQGGYLSVQEAAYHGVPIVGVPLTLGQGELVQRAQDEGRGLVVPKGALMSGEVGRLAAAVLQVAPWNSSFHGKAALTAARLKAHAVSPGQRAADLVAYALAVPRGSGSFLHTQGQDMTWYEVILLDVILVYLAALAVIWLGARAALRALLLPRRGGSGDGGRGAGRAAAAAGEGGQQGSHRKHE</sequence>
<evidence type="ECO:0000256" key="2">
    <source>
        <dbReference type="ARBA" id="ARBA00022679"/>
    </source>
</evidence>
<dbReference type="PANTHER" id="PTHR48043">
    <property type="entry name" value="EG:EG0003.4 PROTEIN-RELATED"/>
    <property type="match status" value="1"/>
</dbReference>
<evidence type="ECO:0000313" key="7">
    <source>
        <dbReference type="Proteomes" id="UP000054498"/>
    </source>
</evidence>
<dbReference type="GeneID" id="25739954"/>
<keyword evidence="4" id="KW-0472">Membrane</keyword>
<dbReference type="Proteomes" id="UP000054498">
    <property type="component" value="Unassembled WGS sequence"/>
</dbReference>